<dbReference type="Proteomes" id="UP000299102">
    <property type="component" value="Unassembled WGS sequence"/>
</dbReference>
<feature type="domain" description="Reverse transcriptase Ty1/copia-type" evidence="1">
    <location>
        <begin position="178"/>
        <end position="286"/>
    </location>
</feature>
<dbReference type="PANTHER" id="PTHR11439">
    <property type="entry name" value="GAG-POL-RELATED RETROTRANSPOSON"/>
    <property type="match status" value="1"/>
</dbReference>
<dbReference type="Pfam" id="PF07727">
    <property type="entry name" value="RVT_2"/>
    <property type="match status" value="1"/>
</dbReference>
<dbReference type="STRING" id="151549.A0A4C1XU43"/>
<protein>
    <submittedName>
        <fullName evidence="3">Retrovirus-related Pol polyprotein from transposon TNT 1-94</fullName>
    </submittedName>
</protein>
<evidence type="ECO:0000259" key="1">
    <source>
        <dbReference type="Pfam" id="PF07727"/>
    </source>
</evidence>
<dbReference type="OrthoDB" id="413361at2759"/>
<reference evidence="3 4" key="1">
    <citation type="journal article" date="2019" name="Commun. Biol.">
        <title>The bagworm genome reveals a unique fibroin gene that provides high tensile strength.</title>
        <authorList>
            <person name="Kono N."/>
            <person name="Nakamura H."/>
            <person name="Ohtoshi R."/>
            <person name="Tomita M."/>
            <person name="Numata K."/>
            <person name="Arakawa K."/>
        </authorList>
    </citation>
    <scope>NUCLEOTIDE SEQUENCE [LARGE SCALE GENOMIC DNA]</scope>
</reference>
<dbReference type="InterPro" id="IPR057670">
    <property type="entry name" value="SH3_retrovirus"/>
</dbReference>
<evidence type="ECO:0000313" key="4">
    <source>
        <dbReference type="Proteomes" id="UP000299102"/>
    </source>
</evidence>
<dbReference type="Pfam" id="PF25597">
    <property type="entry name" value="SH3_retrovirus"/>
    <property type="match status" value="1"/>
</dbReference>
<comment type="caution">
    <text evidence="3">The sequence shown here is derived from an EMBL/GenBank/DDBJ whole genome shotgun (WGS) entry which is preliminary data.</text>
</comment>
<keyword evidence="4" id="KW-1185">Reference proteome</keyword>
<name>A0A4C1XU43_EUMVA</name>
<dbReference type="InterPro" id="IPR013103">
    <property type="entry name" value="RVT_2"/>
</dbReference>
<dbReference type="AlphaFoldDB" id="A0A4C1XU43"/>
<accession>A0A4C1XU43</accession>
<gene>
    <name evidence="3" type="ORF">EVAR_47129_1</name>
</gene>
<dbReference type="PANTHER" id="PTHR11439:SF483">
    <property type="entry name" value="PEPTIDE SYNTHASE GLIP-LIKE, PUTATIVE (AFU_ORTHOLOGUE AFUA_3G12920)-RELATED"/>
    <property type="match status" value="1"/>
</dbReference>
<dbReference type="EMBL" id="BGZK01000983">
    <property type="protein sequence ID" value="GBP67411.1"/>
    <property type="molecule type" value="Genomic_DNA"/>
</dbReference>
<organism evidence="3 4">
    <name type="scientific">Eumeta variegata</name>
    <name type="common">Bagworm moth</name>
    <name type="synonym">Eumeta japonica</name>
    <dbReference type="NCBI Taxonomy" id="151549"/>
    <lineage>
        <taxon>Eukaryota</taxon>
        <taxon>Metazoa</taxon>
        <taxon>Ecdysozoa</taxon>
        <taxon>Arthropoda</taxon>
        <taxon>Hexapoda</taxon>
        <taxon>Insecta</taxon>
        <taxon>Pterygota</taxon>
        <taxon>Neoptera</taxon>
        <taxon>Endopterygota</taxon>
        <taxon>Lepidoptera</taxon>
        <taxon>Glossata</taxon>
        <taxon>Ditrysia</taxon>
        <taxon>Tineoidea</taxon>
        <taxon>Psychidae</taxon>
        <taxon>Oiketicinae</taxon>
        <taxon>Eumeta</taxon>
    </lineage>
</organism>
<evidence type="ECO:0000259" key="2">
    <source>
        <dbReference type="Pfam" id="PF25597"/>
    </source>
</evidence>
<sequence length="391" mass="44478">MHIPKERRLKWDTKSKLHILVGYAENIKGYRIYDPDKRSVVISKDVIIQENLEKKVMNDNYVSVSVGDFLPIPDVDCDVKSSDETNNELVNPDTSLESEYEDVETDLDSTLQEAKQEKQQEINKRVRRPPERFGYSNLCTSSNEKLNDPVTVQEALQRSFRDKWIAAMNEELEAFKENNAWTEVDKVPSDKTIIQCKWVFKTKLESDNIVRYRARLVAKGFTQKPGVDYDETFSPVVRHSSLRMLFALSVQLDLNITHLDVKTAFLNGDIKEDIYMASPWTAELNGYVDADWASNCIDRKSYTGYCFVMSGAAVSWESMKQRTVALSSMEAKLTLDEIAELLAEEDQGDIILFSSDDGVGASGPGLKMQSDLGLEAAVILELQSIQEYHKR</sequence>
<proteinExistence type="predicted"/>
<feature type="domain" description="Retroviral polymerase SH3-like" evidence="2">
    <location>
        <begin position="2"/>
        <end position="54"/>
    </location>
</feature>
<evidence type="ECO:0000313" key="3">
    <source>
        <dbReference type="EMBL" id="GBP67411.1"/>
    </source>
</evidence>
<dbReference type="CDD" id="cd09272">
    <property type="entry name" value="RNase_HI_RT_Ty1"/>
    <property type="match status" value="1"/>
</dbReference>